<sequence length="258" mass="28336">MIPLLSLSLPFSRPDTDHVIIETPKSPTTGALDLFLEILSHPPREETHERPIACISIPPSPAKNRFHRLAVLVAVILHYPHLHDKTVKTQHPRLELFSNPHELYSTPNFFFSDTMSSSQQARGGSYFLSFLAGFRQTSQTPSAPLTSQASKHTTTQTSSSSSSTARQTSQTQRQTPSVAAQVSLHSSTRGAHSPMPIPGNGRRRGSESSSEGFREVNPAGGPWYIGGRTAAGEEKFFKLGVVRRVKSIDRLSIDRLSL</sequence>
<protein>
    <submittedName>
        <fullName evidence="2">Uncharacterized protein</fullName>
    </submittedName>
</protein>
<keyword evidence="3" id="KW-1185">Reference proteome</keyword>
<dbReference type="Proteomes" id="UP001201980">
    <property type="component" value="Unassembled WGS sequence"/>
</dbReference>
<reference evidence="2" key="1">
    <citation type="submission" date="2022-07" db="EMBL/GenBank/DDBJ databases">
        <title>Draft genome sequence of Zalerion maritima ATCC 34329, a (micro)plastics degrading marine fungus.</title>
        <authorList>
            <person name="Paco A."/>
            <person name="Goncalves M.F.M."/>
            <person name="Rocha-Santos T.A.P."/>
            <person name="Alves A."/>
        </authorList>
    </citation>
    <scope>NUCLEOTIDE SEQUENCE</scope>
    <source>
        <strain evidence="2">ATCC 34329</strain>
    </source>
</reference>
<accession>A0AAD5RJM5</accession>
<dbReference type="PANTHER" id="PTHR42095:SF1">
    <property type="entry name" value="YALI0C12166P"/>
    <property type="match status" value="1"/>
</dbReference>
<dbReference type="EMBL" id="JAKWBI020000387">
    <property type="protein sequence ID" value="KAJ2895620.1"/>
    <property type="molecule type" value="Genomic_DNA"/>
</dbReference>
<proteinExistence type="predicted"/>
<name>A0AAD5RJM5_9PEZI</name>
<feature type="compositionally biased region" description="Polar residues" evidence="1">
    <location>
        <begin position="176"/>
        <end position="190"/>
    </location>
</feature>
<organism evidence="2 3">
    <name type="scientific">Zalerion maritima</name>
    <dbReference type="NCBI Taxonomy" id="339359"/>
    <lineage>
        <taxon>Eukaryota</taxon>
        <taxon>Fungi</taxon>
        <taxon>Dikarya</taxon>
        <taxon>Ascomycota</taxon>
        <taxon>Pezizomycotina</taxon>
        <taxon>Sordariomycetes</taxon>
        <taxon>Lulworthiomycetidae</taxon>
        <taxon>Lulworthiales</taxon>
        <taxon>Lulworthiaceae</taxon>
        <taxon>Zalerion</taxon>
    </lineage>
</organism>
<evidence type="ECO:0000313" key="3">
    <source>
        <dbReference type="Proteomes" id="UP001201980"/>
    </source>
</evidence>
<evidence type="ECO:0000256" key="1">
    <source>
        <dbReference type="SAM" id="MobiDB-lite"/>
    </source>
</evidence>
<feature type="compositionally biased region" description="Low complexity" evidence="1">
    <location>
        <begin position="146"/>
        <end position="175"/>
    </location>
</feature>
<gene>
    <name evidence="2" type="ORF">MKZ38_006295</name>
</gene>
<comment type="caution">
    <text evidence="2">The sequence shown here is derived from an EMBL/GenBank/DDBJ whole genome shotgun (WGS) entry which is preliminary data.</text>
</comment>
<dbReference type="AlphaFoldDB" id="A0AAD5RJM5"/>
<evidence type="ECO:0000313" key="2">
    <source>
        <dbReference type="EMBL" id="KAJ2895620.1"/>
    </source>
</evidence>
<feature type="region of interest" description="Disordered" evidence="1">
    <location>
        <begin position="139"/>
        <end position="222"/>
    </location>
</feature>
<dbReference type="PANTHER" id="PTHR42095">
    <property type="entry name" value="YALI0C12166P"/>
    <property type="match status" value="1"/>
</dbReference>